<reference evidence="2" key="1">
    <citation type="journal article" date="2015" name="Nature">
        <title>Complex archaea that bridge the gap between prokaryotes and eukaryotes.</title>
        <authorList>
            <person name="Spang A."/>
            <person name="Saw J.H."/>
            <person name="Jorgensen S.L."/>
            <person name="Zaremba-Niedzwiedzka K."/>
            <person name="Martijn J."/>
            <person name="Lind A.E."/>
            <person name="van Eijk R."/>
            <person name="Schleper C."/>
            <person name="Guy L."/>
            <person name="Ettema T.J."/>
        </authorList>
    </citation>
    <scope>NUCLEOTIDE SEQUENCE</scope>
</reference>
<feature type="transmembrane region" description="Helical" evidence="1">
    <location>
        <begin position="7"/>
        <end position="26"/>
    </location>
</feature>
<keyword evidence="1" id="KW-0812">Transmembrane</keyword>
<dbReference type="PROSITE" id="PS51257">
    <property type="entry name" value="PROKAR_LIPOPROTEIN"/>
    <property type="match status" value="1"/>
</dbReference>
<organism evidence="2">
    <name type="scientific">marine sediment metagenome</name>
    <dbReference type="NCBI Taxonomy" id="412755"/>
    <lineage>
        <taxon>unclassified sequences</taxon>
        <taxon>metagenomes</taxon>
        <taxon>ecological metagenomes</taxon>
    </lineage>
</organism>
<feature type="transmembrane region" description="Helical" evidence="1">
    <location>
        <begin position="62"/>
        <end position="89"/>
    </location>
</feature>
<gene>
    <name evidence="2" type="ORF">LCGC14_3067640</name>
</gene>
<evidence type="ECO:0000256" key="1">
    <source>
        <dbReference type="SAM" id="Phobius"/>
    </source>
</evidence>
<keyword evidence="1" id="KW-0472">Membrane</keyword>
<keyword evidence="1" id="KW-1133">Transmembrane helix</keyword>
<dbReference type="EMBL" id="LAZR01065145">
    <property type="protein sequence ID" value="KKK56129.1"/>
    <property type="molecule type" value="Genomic_DNA"/>
</dbReference>
<evidence type="ECO:0000313" key="2">
    <source>
        <dbReference type="EMBL" id="KKK56129.1"/>
    </source>
</evidence>
<accession>A0A0F8YPQ9</accession>
<dbReference type="AlphaFoldDB" id="A0A0F8YPQ9"/>
<sequence>MFTVPKGIIIATILTILSVLSCFIMIEIYSEKTVVKHVEIDGKKAYDEDGNRLNETWSEPSLWLLMLFPIIIFGLSAIIFWAVTGVCWYTEFI</sequence>
<name>A0A0F8YPQ9_9ZZZZ</name>
<protein>
    <submittedName>
        <fullName evidence="2">Uncharacterized protein</fullName>
    </submittedName>
</protein>
<comment type="caution">
    <text evidence="2">The sequence shown here is derived from an EMBL/GenBank/DDBJ whole genome shotgun (WGS) entry which is preliminary data.</text>
</comment>
<proteinExistence type="predicted"/>